<dbReference type="EMBL" id="FZMO01000039">
    <property type="protein sequence ID" value="SNQ46297.1"/>
    <property type="molecule type" value="Genomic_DNA"/>
</dbReference>
<sequence length="271" mass="28028">MIMTTSSAWGRSVASLSAIAISGTLVAFGAAPTMAVAGTRPHSVATHPTRHSGHSPADNGDLADIALESIPAWLLTDKATRSSIGELVTFVGGLDLRTPAGKVPRTPAEFEQVIDNAARAFVLSPTAGKAAGTPLTRFAGEPAPGHPDGHADGKAPPTTTTPRRDIDENSVIGYLLDHGRTFLESPGVQDELATLLPGHTALLHQLPDLAESAARAALDQVHMSYGSIHDYAIRGLALSPETVRTLCGEVLSAPGRPGPAVDRPSRAQSAV</sequence>
<dbReference type="AlphaFoldDB" id="A0A2I2KKY4"/>
<reference evidence="2 3" key="1">
    <citation type="submission" date="2017-06" db="EMBL/GenBank/DDBJ databases">
        <authorList>
            <person name="Kim H.J."/>
            <person name="Triplett B.A."/>
        </authorList>
    </citation>
    <scope>NUCLEOTIDE SEQUENCE [LARGE SCALE GENOMIC DNA]</scope>
    <source>
        <strain evidence="2">FRACA_ARgP5</strain>
    </source>
</reference>
<feature type="region of interest" description="Disordered" evidence="1">
    <location>
        <begin position="135"/>
        <end position="167"/>
    </location>
</feature>
<proteinExistence type="predicted"/>
<protein>
    <submittedName>
        <fullName evidence="2">Uncharacterized protein</fullName>
    </submittedName>
</protein>
<organism evidence="2 3">
    <name type="scientific">Frankia canadensis</name>
    <dbReference type="NCBI Taxonomy" id="1836972"/>
    <lineage>
        <taxon>Bacteria</taxon>
        <taxon>Bacillati</taxon>
        <taxon>Actinomycetota</taxon>
        <taxon>Actinomycetes</taxon>
        <taxon>Frankiales</taxon>
        <taxon>Frankiaceae</taxon>
        <taxon>Frankia</taxon>
    </lineage>
</organism>
<dbReference type="Proteomes" id="UP000234331">
    <property type="component" value="Unassembled WGS sequence"/>
</dbReference>
<evidence type="ECO:0000313" key="3">
    <source>
        <dbReference type="Proteomes" id="UP000234331"/>
    </source>
</evidence>
<evidence type="ECO:0000256" key="1">
    <source>
        <dbReference type="SAM" id="MobiDB-lite"/>
    </source>
</evidence>
<keyword evidence="3" id="KW-1185">Reference proteome</keyword>
<name>A0A2I2KKY4_9ACTN</name>
<accession>A0A2I2KKY4</accession>
<gene>
    <name evidence="2" type="ORF">FRACA_1330016</name>
</gene>
<evidence type="ECO:0000313" key="2">
    <source>
        <dbReference type="EMBL" id="SNQ46297.1"/>
    </source>
</evidence>